<feature type="compositionally biased region" description="Basic residues" evidence="1">
    <location>
        <begin position="157"/>
        <end position="166"/>
    </location>
</feature>
<reference evidence="2 3" key="1">
    <citation type="submission" date="2020-02" db="EMBL/GenBank/DDBJ databases">
        <title>Draft genome sequence of two Spirosoma agri KCTC 52727 and Spirosoma terrae KCTC 52035.</title>
        <authorList>
            <person name="Rojas J."/>
            <person name="Ambika Manirajan B."/>
            <person name="Suarez C."/>
            <person name="Ratering S."/>
            <person name="Schnell S."/>
        </authorList>
    </citation>
    <scope>NUCLEOTIDE SEQUENCE [LARGE SCALE GENOMIC DNA]</scope>
    <source>
        <strain evidence="2 3">KCTC 52035</strain>
    </source>
</reference>
<name>A0A6L9LJH3_9BACT</name>
<sequence length="166" mass="18804">MNFSTVNLRTDRHWRSATGLDQNRFQKLLHLLPAAYEQLYGQSMEQRHKDCPDEPTLSSYEDLLLFTLFSLKSGLSFDLLGLTTGMDGSTAKRNQDIGLALVKQALSQSGHLPKTHFDNAESFKAYFKDKGPVLIDATEQRTQRPTDTDYQKGMYSGKKKPILSSR</sequence>
<evidence type="ECO:0000313" key="2">
    <source>
        <dbReference type="EMBL" id="NDU99103.1"/>
    </source>
</evidence>
<dbReference type="EMBL" id="JAAFZH010000023">
    <property type="protein sequence ID" value="NDU99103.1"/>
    <property type="molecule type" value="Genomic_DNA"/>
</dbReference>
<dbReference type="RefSeq" id="WP_163955230.1">
    <property type="nucleotide sequence ID" value="NZ_JAAFZH010000023.1"/>
</dbReference>
<protein>
    <recommendedName>
        <fullName evidence="4">Transposase family protein</fullName>
    </recommendedName>
</protein>
<evidence type="ECO:0000313" key="3">
    <source>
        <dbReference type="Proteomes" id="UP000474175"/>
    </source>
</evidence>
<keyword evidence="3" id="KW-1185">Reference proteome</keyword>
<feature type="compositionally biased region" description="Basic and acidic residues" evidence="1">
    <location>
        <begin position="138"/>
        <end position="150"/>
    </location>
</feature>
<proteinExistence type="predicted"/>
<organism evidence="2 3">
    <name type="scientific">Spirosoma terrae</name>
    <dbReference type="NCBI Taxonomy" id="1968276"/>
    <lineage>
        <taxon>Bacteria</taxon>
        <taxon>Pseudomonadati</taxon>
        <taxon>Bacteroidota</taxon>
        <taxon>Cytophagia</taxon>
        <taxon>Cytophagales</taxon>
        <taxon>Cytophagaceae</taxon>
        <taxon>Spirosoma</taxon>
    </lineage>
</organism>
<dbReference type="AlphaFoldDB" id="A0A6L9LJH3"/>
<gene>
    <name evidence="2" type="ORF">GK108_29770</name>
</gene>
<feature type="region of interest" description="Disordered" evidence="1">
    <location>
        <begin position="138"/>
        <end position="166"/>
    </location>
</feature>
<comment type="caution">
    <text evidence="2">The sequence shown here is derived from an EMBL/GenBank/DDBJ whole genome shotgun (WGS) entry which is preliminary data.</text>
</comment>
<evidence type="ECO:0008006" key="4">
    <source>
        <dbReference type="Google" id="ProtNLM"/>
    </source>
</evidence>
<evidence type="ECO:0000256" key="1">
    <source>
        <dbReference type="SAM" id="MobiDB-lite"/>
    </source>
</evidence>
<accession>A0A6L9LJH3</accession>
<dbReference type="Proteomes" id="UP000474175">
    <property type="component" value="Unassembled WGS sequence"/>
</dbReference>